<keyword evidence="2" id="KW-1185">Reference proteome</keyword>
<dbReference type="Proteomes" id="UP000309231">
    <property type="component" value="Chromosome"/>
</dbReference>
<dbReference type="EMBL" id="CP062008">
    <property type="protein sequence ID" value="QPG71029.1"/>
    <property type="molecule type" value="Genomic_DNA"/>
</dbReference>
<dbReference type="GeneID" id="76725014"/>
<protein>
    <submittedName>
        <fullName evidence="1">Uncharacterized protein</fullName>
    </submittedName>
</protein>
<dbReference type="KEGG" id="mmuc:C1S78_008850"/>
<reference evidence="1 2" key="1">
    <citation type="journal article" date="2019" name="BMC Evol. Biol.">
        <title>Comparative genomics of Mycobacterium mucogenicum and Mycobacterium neoaurum clade members emphasizing tRNA and non-coding RNA.</title>
        <authorList>
            <person name="Behra P.R.K."/>
            <person name="Pettersson B.M.F."/>
            <person name="Das S."/>
            <person name="Dasgupta S."/>
            <person name="Kirsebom L.A."/>
        </authorList>
    </citation>
    <scope>NUCLEOTIDE SEQUENCE [LARGE SCALE GENOMIC DNA]</scope>
    <source>
        <strain evidence="1 2">DSM 44124</strain>
    </source>
</reference>
<name>A0A8E4W4W0_MYCMU</name>
<accession>A0A8E4W4W0</accession>
<organism evidence="1 2">
    <name type="scientific">Mycolicibacterium mucogenicum DSM 44124</name>
    <dbReference type="NCBI Taxonomy" id="1226753"/>
    <lineage>
        <taxon>Bacteria</taxon>
        <taxon>Bacillati</taxon>
        <taxon>Actinomycetota</taxon>
        <taxon>Actinomycetes</taxon>
        <taxon>Mycobacteriales</taxon>
        <taxon>Mycobacteriaceae</taxon>
        <taxon>Mycolicibacterium</taxon>
    </lineage>
</organism>
<dbReference type="RefSeq" id="WP_155987065.1">
    <property type="nucleotide sequence ID" value="NZ_ANBS01000028.1"/>
</dbReference>
<proteinExistence type="predicted"/>
<gene>
    <name evidence="1" type="ORF">C1S78_008850</name>
</gene>
<evidence type="ECO:0000313" key="1">
    <source>
        <dbReference type="EMBL" id="QPG71029.1"/>
    </source>
</evidence>
<dbReference type="AlphaFoldDB" id="A0A8E4W4W0"/>
<evidence type="ECO:0000313" key="2">
    <source>
        <dbReference type="Proteomes" id="UP000309231"/>
    </source>
</evidence>
<sequence>MSTARKVERIVAQVTAAVTRRPSDDQAYRAEMERLVTEQELALLSSR</sequence>
<reference evidence="1 2" key="2">
    <citation type="journal article" date="2019" name="Sci. Rep.">
        <title>Insight into the biology of Mycobacterium mucogenicum and Mycobacterium neoaurum clade members.</title>
        <authorList>
            <person name="Behra P.R.K."/>
            <person name="Pettersson B.M.F."/>
            <person name="Ramesh M."/>
            <person name="Dasgupta S."/>
            <person name="Kirsebom L.A."/>
        </authorList>
    </citation>
    <scope>NUCLEOTIDE SEQUENCE [LARGE SCALE GENOMIC DNA]</scope>
    <source>
        <strain evidence="1 2">DSM 44124</strain>
    </source>
</reference>